<keyword evidence="3" id="KW-0813">Transport</keyword>
<evidence type="ECO:0008006" key="11">
    <source>
        <dbReference type="Google" id="ProtNLM"/>
    </source>
</evidence>
<keyword evidence="5 7" id="KW-1133">Transmembrane helix</keyword>
<comment type="similarity">
    <text evidence="2">Belongs to the major facilitator superfamily. TCR/Tet family.</text>
</comment>
<evidence type="ECO:0000313" key="10">
    <source>
        <dbReference type="Proteomes" id="UP000191691"/>
    </source>
</evidence>
<feature type="transmembrane region" description="Helical" evidence="7">
    <location>
        <begin position="6"/>
        <end position="22"/>
    </location>
</feature>
<evidence type="ECO:0000256" key="6">
    <source>
        <dbReference type="ARBA" id="ARBA00023136"/>
    </source>
</evidence>
<feature type="transmembrane region" description="Helical" evidence="7">
    <location>
        <begin position="129"/>
        <end position="151"/>
    </location>
</feature>
<sequence>MKWVYIANVVIFMVSAAAAGAAPNHTVVIVGRVVMGVGGAVVYQSNLIFVAVFGTSDETPRLFGLLSAIWPWVSSLAALSGVRSRLEQTHHLAVGFLHEPTLGGSQSCGRHYLPSSQIPRARLSVGVRLMAIDPIGVAFNMAAPVLFALALEFSGPVWKWGFWGVYIAA</sequence>
<comment type="caution">
    <text evidence="9">The sequence shown here is derived from an EMBL/GenBank/DDBJ whole genome shotgun (WGS) entry which is preliminary data.</text>
</comment>
<proteinExistence type="inferred from homology"/>
<protein>
    <recommendedName>
        <fullName evidence="11">Major facilitator superfamily (MFS) profile domain-containing protein</fullName>
    </recommendedName>
</protein>
<reference evidence="8" key="3">
    <citation type="submission" date="2021-07" db="EMBL/GenBank/DDBJ databases">
        <authorList>
            <person name="Branca A.L. A."/>
        </authorList>
    </citation>
    <scope>NUCLEOTIDE SEQUENCE</scope>
</reference>
<gene>
    <name evidence="9" type="ORF">PENNAL_c0075G09477</name>
    <name evidence="8" type="ORF">PNAL_LOCUS138</name>
</gene>
<feature type="transmembrane region" description="Helical" evidence="7">
    <location>
        <begin position="34"/>
        <end position="56"/>
    </location>
</feature>
<dbReference type="GO" id="GO:0005886">
    <property type="term" value="C:plasma membrane"/>
    <property type="evidence" value="ECO:0007669"/>
    <property type="project" value="TreeGrafter"/>
</dbReference>
<dbReference type="OrthoDB" id="10021397at2759"/>
<evidence type="ECO:0000256" key="1">
    <source>
        <dbReference type="ARBA" id="ARBA00004141"/>
    </source>
</evidence>
<dbReference type="EMBL" id="MOOB01000075">
    <property type="protein sequence ID" value="OQE74678.1"/>
    <property type="molecule type" value="Genomic_DNA"/>
</dbReference>
<dbReference type="PANTHER" id="PTHR23501:SF12">
    <property type="entry name" value="MAJOR FACILITATOR SUPERFAMILY (MFS) PROFILE DOMAIN-CONTAINING PROTEIN-RELATED"/>
    <property type="match status" value="1"/>
</dbReference>
<evidence type="ECO:0000256" key="2">
    <source>
        <dbReference type="ARBA" id="ARBA00007520"/>
    </source>
</evidence>
<keyword evidence="4 7" id="KW-0812">Transmembrane</keyword>
<comment type="subcellular location">
    <subcellularLocation>
        <location evidence="1">Membrane</location>
        <topology evidence="1">Multi-pass membrane protein</topology>
    </subcellularLocation>
</comment>
<feature type="transmembrane region" description="Helical" evidence="7">
    <location>
        <begin position="62"/>
        <end position="82"/>
    </location>
</feature>
<dbReference type="SUPFAM" id="SSF103473">
    <property type="entry name" value="MFS general substrate transporter"/>
    <property type="match status" value="1"/>
</dbReference>
<name>A0A1V6XHU1_PENNA</name>
<evidence type="ECO:0000256" key="3">
    <source>
        <dbReference type="ARBA" id="ARBA00022448"/>
    </source>
</evidence>
<keyword evidence="10" id="KW-1185">Reference proteome</keyword>
<reference evidence="9" key="1">
    <citation type="submission" date="2016-10" db="EMBL/GenBank/DDBJ databases">
        <title>Uncovering the secondary metabolism of Penicillium species provides insights into the evolution of 6-MSA pathways.</title>
        <authorList>
            <person name="Nielsen J.C."/>
            <person name="Nielsen J."/>
        </authorList>
    </citation>
    <scope>NUCLEOTIDE SEQUENCE [LARGE SCALE GENOMIC DNA]</scope>
    <source>
        <strain evidence="9">IBT 13039</strain>
    </source>
</reference>
<evidence type="ECO:0000313" key="8">
    <source>
        <dbReference type="EMBL" id="CAG7938775.1"/>
    </source>
</evidence>
<accession>A0A1V6XHU1</accession>
<dbReference type="AlphaFoldDB" id="A0A1V6XHU1"/>
<dbReference type="EMBL" id="CAJVNV010000004">
    <property type="protein sequence ID" value="CAG7938775.1"/>
    <property type="molecule type" value="Genomic_DNA"/>
</dbReference>
<dbReference type="Proteomes" id="UP000191691">
    <property type="component" value="Unassembled WGS sequence"/>
</dbReference>
<dbReference type="Proteomes" id="UP001153461">
    <property type="component" value="Unassembled WGS sequence"/>
</dbReference>
<keyword evidence="6 7" id="KW-0472">Membrane</keyword>
<reference evidence="10" key="2">
    <citation type="journal article" date="2017" name="Nat. Microbiol.">
        <title>Global analysis of biosynthetic gene clusters reveals vast potential of secondary metabolite production in Penicillium species.</title>
        <authorList>
            <person name="Nielsen J.C."/>
            <person name="Grijseels S."/>
            <person name="Prigent S."/>
            <person name="Ji B."/>
            <person name="Dainat J."/>
            <person name="Nielsen K.F."/>
            <person name="Frisvad J.C."/>
            <person name="Workman M."/>
            <person name="Nielsen J."/>
        </authorList>
    </citation>
    <scope>NUCLEOTIDE SEQUENCE [LARGE SCALE GENOMIC DNA]</scope>
    <source>
        <strain evidence="10">IBT 13039</strain>
    </source>
</reference>
<organism evidence="9 10">
    <name type="scientific">Penicillium nalgiovense</name>
    <dbReference type="NCBI Taxonomy" id="60175"/>
    <lineage>
        <taxon>Eukaryota</taxon>
        <taxon>Fungi</taxon>
        <taxon>Dikarya</taxon>
        <taxon>Ascomycota</taxon>
        <taxon>Pezizomycotina</taxon>
        <taxon>Eurotiomycetes</taxon>
        <taxon>Eurotiomycetidae</taxon>
        <taxon>Eurotiales</taxon>
        <taxon>Aspergillaceae</taxon>
        <taxon>Penicillium</taxon>
    </lineage>
</organism>
<evidence type="ECO:0000313" key="9">
    <source>
        <dbReference type="EMBL" id="OQE74678.1"/>
    </source>
</evidence>
<evidence type="ECO:0000256" key="4">
    <source>
        <dbReference type="ARBA" id="ARBA00022692"/>
    </source>
</evidence>
<dbReference type="GO" id="GO:0022857">
    <property type="term" value="F:transmembrane transporter activity"/>
    <property type="evidence" value="ECO:0007669"/>
    <property type="project" value="TreeGrafter"/>
</dbReference>
<evidence type="ECO:0000256" key="7">
    <source>
        <dbReference type="SAM" id="Phobius"/>
    </source>
</evidence>
<dbReference type="PANTHER" id="PTHR23501">
    <property type="entry name" value="MAJOR FACILITATOR SUPERFAMILY"/>
    <property type="match status" value="1"/>
</dbReference>
<dbReference type="InterPro" id="IPR036259">
    <property type="entry name" value="MFS_trans_sf"/>
</dbReference>
<evidence type="ECO:0000256" key="5">
    <source>
        <dbReference type="ARBA" id="ARBA00022989"/>
    </source>
</evidence>
<dbReference type="Gene3D" id="1.20.1250.20">
    <property type="entry name" value="MFS general substrate transporter like domains"/>
    <property type="match status" value="1"/>
</dbReference>